<dbReference type="SUPFAM" id="SSF54593">
    <property type="entry name" value="Glyoxalase/Bleomycin resistance protein/Dihydroxybiphenyl dioxygenase"/>
    <property type="match status" value="1"/>
</dbReference>
<comment type="caution">
    <text evidence="2">The sequence shown here is derived from an EMBL/GenBank/DDBJ whole genome shotgun (WGS) entry which is preliminary data.</text>
</comment>
<organism evidence="2 3">
    <name type="scientific">Cohnella suwonensis</name>
    <dbReference type="NCBI Taxonomy" id="696072"/>
    <lineage>
        <taxon>Bacteria</taxon>
        <taxon>Bacillati</taxon>
        <taxon>Bacillota</taxon>
        <taxon>Bacilli</taxon>
        <taxon>Bacillales</taxon>
        <taxon>Paenibacillaceae</taxon>
        <taxon>Cohnella</taxon>
    </lineage>
</organism>
<dbReference type="Gene3D" id="3.10.180.10">
    <property type="entry name" value="2,3-Dihydroxybiphenyl 1,2-Dioxygenase, domain 1"/>
    <property type="match status" value="1"/>
</dbReference>
<dbReference type="InterPro" id="IPR037523">
    <property type="entry name" value="VOC_core"/>
</dbReference>
<reference evidence="3" key="1">
    <citation type="journal article" date="2019" name="Int. J. Syst. Evol. Microbiol.">
        <title>The Global Catalogue of Microorganisms (GCM) 10K type strain sequencing project: providing services to taxonomists for standard genome sequencing and annotation.</title>
        <authorList>
            <consortium name="The Broad Institute Genomics Platform"/>
            <consortium name="The Broad Institute Genome Sequencing Center for Infectious Disease"/>
            <person name="Wu L."/>
            <person name="Ma J."/>
        </authorList>
    </citation>
    <scope>NUCLEOTIDE SEQUENCE [LARGE SCALE GENOMIC DNA]</scope>
    <source>
        <strain evidence="3">CCUG 57113</strain>
    </source>
</reference>
<evidence type="ECO:0000313" key="2">
    <source>
        <dbReference type="EMBL" id="MFC5468269.1"/>
    </source>
</evidence>
<dbReference type="RefSeq" id="WP_209750196.1">
    <property type="nucleotide sequence ID" value="NZ_JBHSMH010000008.1"/>
</dbReference>
<sequence length="143" mass="16967">MDPIIAQVSNIFIPVTDLKKSADWYMRMFGMEMIEFEDRRAGLAFPNRETFIVLWKVEKPQPVHFETGEFKMHYYNFTTFDLSRSYRELAARGAVLSEIDEHPGIRFFETYDPDGNVVNIVETFQDSPYYAHKMKYRNDSKKD</sequence>
<dbReference type="InterPro" id="IPR004360">
    <property type="entry name" value="Glyas_Fos-R_dOase_dom"/>
</dbReference>
<name>A0ABW0LQV6_9BACL</name>
<dbReference type="Pfam" id="PF00903">
    <property type="entry name" value="Glyoxalase"/>
    <property type="match status" value="1"/>
</dbReference>
<dbReference type="PROSITE" id="PS51819">
    <property type="entry name" value="VOC"/>
    <property type="match status" value="1"/>
</dbReference>
<protein>
    <submittedName>
        <fullName evidence="2">VOC family protein</fullName>
    </submittedName>
</protein>
<dbReference type="InterPro" id="IPR029068">
    <property type="entry name" value="Glyas_Bleomycin-R_OHBP_Dase"/>
</dbReference>
<dbReference type="EMBL" id="JBHSMH010000008">
    <property type="protein sequence ID" value="MFC5468269.1"/>
    <property type="molecule type" value="Genomic_DNA"/>
</dbReference>
<keyword evidence="3" id="KW-1185">Reference proteome</keyword>
<proteinExistence type="predicted"/>
<dbReference type="Proteomes" id="UP001596105">
    <property type="component" value="Unassembled WGS sequence"/>
</dbReference>
<gene>
    <name evidence="2" type="ORF">ACFPPD_06015</name>
</gene>
<accession>A0ABW0LQV6</accession>
<dbReference type="CDD" id="cd06587">
    <property type="entry name" value="VOC"/>
    <property type="match status" value="1"/>
</dbReference>
<evidence type="ECO:0000313" key="3">
    <source>
        <dbReference type="Proteomes" id="UP001596105"/>
    </source>
</evidence>
<evidence type="ECO:0000259" key="1">
    <source>
        <dbReference type="PROSITE" id="PS51819"/>
    </source>
</evidence>
<feature type="domain" description="VOC" evidence="1">
    <location>
        <begin position="7"/>
        <end position="123"/>
    </location>
</feature>